<evidence type="ECO:0000313" key="3">
    <source>
        <dbReference type="Proteomes" id="UP000708208"/>
    </source>
</evidence>
<proteinExistence type="predicted"/>
<feature type="compositionally biased region" description="Acidic residues" evidence="1">
    <location>
        <begin position="34"/>
        <end position="45"/>
    </location>
</feature>
<gene>
    <name evidence="2" type="ORF">AFUS01_LOCUS8684</name>
</gene>
<sequence>MASGSSTGTSSGPTWNQGDTSSESSAEGPAAGSDFDDTSCDSSDDASLDGCTSVVHVRTNNNSDTSDDDFQLSLHIKMIPTTVPPPKPSKQKIKRFCCDKCPYQSVKSCNLQKHQLIHASGSIRKRFCSFGANQMDTLRLHLDKNQARCFEKEELHFENHEAFKFWKNDLHATDSIKFVKNTGIKGNTQIYRNVTAVEFTHLK</sequence>
<feature type="non-terminal residue" evidence="2">
    <location>
        <position position="1"/>
    </location>
</feature>
<dbReference type="AlphaFoldDB" id="A0A8J2JFP7"/>
<feature type="compositionally biased region" description="Low complexity" evidence="1">
    <location>
        <begin position="21"/>
        <end position="33"/>
    </location>
</feature>
<dbReference type="EMBL" id="CAJVCH010060725">
    <property type="protein sequence ID" value="CAG7719353.1"/>
    <property type="molecule type" value="Genomic_DNA"/>
</dbReference>
<organism evidence="2 3">
    <name type="scientific">Allacma fusca</name>
    <dbReference type="NCBI Taxonomy" id="39272"/>
    <lineage>
        <taxon>Eukaryota</taxon>
        <taxon>Metazoa</taxon>
        <taxon>Ecdysozoa</taxon>
        <taxon>Arthropoda</taxon>
        <taxon>Hexapoda</taxon>
        <taxon>Collembola</taxon>
        <taxon>Symphypleona</taxon>
        <taxon>Sminthuridae</taxon>
        <taxon>Allacma</taxon>
    </lineage>
</organism>
<name>A0A8J2JFP7_9HEXA</name>
<feature type="compositionally biased region" description="Low complexity" evidence="1">
    <location>
        <begin position="1"/>
        <end position="14"/>
    </location>
</feature>
<comment type="caution">
    <text evidence="2">The sequence shown here is derived from an EMBL/GenBank/DDBJ whole genome shotgun (WGS) entry which is preliminary data.</text>
</comment>
<evidence type="ECO:0008006" key="4">
    <source>
        <dbReference type="Google" id="ProtNLM"/>
    </source>
</evidence>
<reference evidence="2" key="1">
    <citation type="submission" date="2021-06" db="EMBL/GenBank/DDBJ databases">
        <authorList>
            <person name="Hodson N. C."/>
            <person name="Mongue J. A."/>
            <person name="Jaron S. K."/>
        </authorList>
    </citation>
    <scope>NUCLEOTIDE SEQUENCE</scope>
</reference>
<protein>
    <recommendedName>
        <fullName evidence="4">C2H2-type domain-containing protein</fullName>
    </recommendedName>
</protein>
<dbReference type="Proteomes" id="UP000708208">
    <property type="component" value="Unassembled WGS sequence"/>
</dbReference>
<accession>A0A8J2JFP7</accession>
<keyword evidence="3" id="KW-1185">Reference proteome</keyword>
<feature type="region of interest" description="Disordered" evidence="1">
    <location>
        <begin position="1"/>
        <end position="45"/>
    </location>
</feature>
<evidence type="ECO:0000256" key="1">
    <source>
        <dbReference type="SAM" id="MobiDB-lite"/>
    </source>
</evidence>
<evidence type="ECO:0000313" key="2">
    <source>
        <dbReference type="EMBL" id="CAG7719353.1"/>
    </source>
</evidence>